<proteinExistence type="predicted"/>
<keyword evidence="2" id="KW-1185">Reference proteome</keyword>
<sequence length="128" mass="13572">MSTEPRTITLATIDHGPVTLEEPQWCGGHADHNPETARADLTHTGPAIACSYFGWDILGAEIVQHPFSTPSAPELGSATPGVSVYPLDLTLSPVQLYSLAAALDRFSDQLRALADQLTTLTSSDGGDR</sequence>
<evidence type="ECO:0000313" key="2">
    <source>
        <dbReference type="Proteomes" id="UP000325849"/>
    </source>
</evidence>
<dbReference type="AlphaFoldDB" id="A0A5N8VPR3"/>
<gene>
    <name evidence="1" type="ORF">FNH09_40500</name>
</gene>
<dbReference type="RefSeq" id="WP_162469825.1">
    <property type="nucleotide sequence ID" value="NZ_VJZD01000294.1"/>
</dbReference>
<dbReference type="InterPro" id="IPR054202">
    <property type="entry name" value="DUF6907"/>
</dbReference>
<accession>A0A5N8VPR3</accession>
<dbReference type="Pfam" id="PF21848">
    <property type="entry name" value="DUF6907"/>
    <property type="match status" value="1"/>
</dbReference>
<evidence type="ECO:0000313" key="1">
    <source>
        <dbReference type="EMBL" id="MPY37267.1"/>
    </source>
</evidence>
<comment type="caution">
    <text evidence="1">The sequence shown here is derived from an EMBL/GenBank/DDBJ whole genome shotgun (WGS) entry which is preliminary data.</text>
</comment>
<reference evidence="1 2" key="1">
    <citation type="submission" date="2019-07" db="EMBL/GenBank/DDBJ databases">
        <title>New species of Amycolatopsis and Streptomyces.</title>
        <authorList>
            <person name="Duangmal K."/>
            <person name="Teo W.F.A."/>
            <person name="Lipun K."/>
        </authorList>
    </citation>
    <scope>NUCLEOTIDE SEQUENCE [LARGE SCALE GENOMIC DNA]</scope>
    <source>
        <strain evidence="1 2">NBRC 109810</strain>
    </source>
</reference>
<organism evidence="1 2">
    <name type="scientific">Streptomyces adustus</name>
    <dbReference type="NCBI Taxonomy" id="1609272"/>
    <lineage>
        <taxon>Bacteria</taxon>
        <taxon>Bacillati</taxon>
        <taxon>Actinomycetota</taxon>
        <taxon>Actinomycetes</taxon>
        <taxon>Kitasatosporales</taxon>
        <taxon>Streptomycetaceae</taxon>
        <taxon>Streptomyces</taxon>
    </lineage>
</organism>
<dbReference type="EMBL" id="VJZD01000294">
    <property type="protein sequence ID" value="MPY37267.1"/>
    <property type="molecule type" value="Genomic_DNA"/>
</dbReference>
<protein>
    <submittedName>
        <fullName evidence="1">Uncharacterized protein</fullName>
    </submittedName>
</protein>
<dbReference type="Proteomes" id="UP000325849">
    <property type="component" value="Unassembled WGS sequence"/>
</dbReference>
<name>A0A5N8VPR3_9ACTN</name>